<dbReference type="Proteomes" id="UP000789901">
    <property type="component" value="Unassembled WGS sequence"/>
</dbReference>
<comment type="caution">
    <text evidence="1">The sequence shown here is derived from an EMBL/GenBank/DDBJ whole genome shotgun (WGS) entry which is preliminary data.</text>
</comment>
<gene>
    <name evidence="1" type="ORF">GMARGA_LOCUS15721</name>
</gene>
<sequence length="69" mass="7822">MSKEKAVVIAPQIEQVTEITLKKCSKEIECSHVVLVKPATWKSEMVGLASMELLDKTHFEFFIPLKADF</sequence>
<evidence type="ECO:0000313" key="2">
    <source>
        <dbReference type="Proteomes" id="UP000789901"/>
    </source>
</evidence>
<evidence type="ECO:0000313" key="1">
    <source>
        <dbReference type="EMBL" id="CAG8744469.1"/>
    </source>
</evidence>
<reference evidence="1 2" key="1">
    <citation type="submission" date="2021-06" db="EMBL/GenBank/DDBJ databases">
        <authorList>
            <person name="Kallberg Y."/>
            <person name="Tangrot J."/>
            <person name="Rosling A."/>
        </authorList>
    </citation>
    <scope>NUCLEOTIDE SEQUENCE [LARGE SCALE GENOMIC DNA]</scope>
    <source>
        <strain evidence="1 2">120-4 pot B 10/14</strain>
    </source>
</reference>
<keyword evidence="2" id="KW-1185">Reference proteome</keyword>
<proteinExistence type="predicted"/>
<protein>
    <submittedName>
        <fullName evidence="1">9817_t:CDS:1</fullName>
    </submittedName>
</protein>
<name>A0ABN7V949_GIGMA</name>
<dbReference type="EMBL" id="CAJVQB010011000">
    <property type="protein sequence ID" value="CAG8744469.1"/>
    <property type="molecule type" value="Genomic_DNA"/>
</dbReference>
<organism evidence="1 2">
    <name type="scientific">Gigaspora margarita</name>
    <dbReference type="NCBI Taxonomy" id="4874"/>
    <lineage>
        <taxon>Eukaryota</taxon>
        <taxon>Fungi</taxon>
        <taxon>Fungi incertae sedis</taxon>
        <taxon>Mucoromycota</taxon>
        <taxon>Glomeromycotina</taxon>
        <taxon>Glomeromycetes</taxon>
        <taxon>Diversisporales</taxon>
        <taxon>Gigasporaceae</taxon>
        <taxon>Gigaspora</taxon>
    </lineage>
</organism>
<accession>A0ABN7V949</accession>